<protein>
    <recommendedName>
        <fullName evidence="1">Double jelly roll-like domain-containing protein</fullName>
    </recommendedName>
</protein>
<dbReference type="Pfam" id="PF21738">
    <property type="entry name" value="DJR-like_dom"/>
    <property type="match status" value="1"/>
</dbReference>
<evidence type="ECO:0000313" key="3">
    <source>
        <dbReference type="Proteomes" id="UP001159427"/>
    </source>
</evidence>
<dbReference type="Proteomes" id="UP001159427">
    <property type="component" value="Unassembled WGS sequence"/>
</dbReference>
<organism evidence="2 3">
    <name type="scientific">Porites evermanni</name>
    <dbReference type="NCBI Taxonomy" id="104178"/>
    <lineage>
        <taxon>Eukaryota</taxon>
        <taxon>Metazoa</taxon>
        <taxon>Cnidaria</taxon>
        <taxon>Anthozoa</taxon>
        <taxon>Hexacorallia</taxon>
        <taxon>Scleractinia</taxon>
        <taxon>Fungiina</taxon>
        <taxon>Poritidae</taxon>
        <taxon>Porites</taxon>
    </lineage>
</organism>
<sequence>MSRQSEFKMKLDPELGRYTRQHIYGEGVMDVFKSVGTKLFGKTVKSAVKKGAKKAVTAAATKTGEHVGKKAGDKISLDTTPANNAHQTKTGLRFVADNTGETTPFDWYNARLSMDFKVNKLADGGNIAVADHNGIVNGSNSFIEKLSILANGREVYSCNYANHVVNIKNLLEYNPSYAQSVATNEFYFPDTSTAAEEREFEVSGTNQLAKRKATYNKGFAARKALLGVSATVNCEIPLNRYSFFEALEDKLLPNTKIELNIEIEKDANLIFQAADNCRVIITRLQLFIPKLTFNSEGQKLYMENYLKPYKWIYLNEVVERSNNSQQQTGHFRITNAISKPRHVFVFGIDTARIDSQTANPFLYDTFNLPNNANIRDCYLEVANGNEYPDIHFKPSTDLSRVFRNVMSYVYVNNDYQGGTLLNISNFKTLFPFVYFDLTKQKMDIKDGVTKLAFHYELTANPNADYNIYALVLHERIAEISQQDGKLLLRA</sequence>
<evidence type="ECO:0000259" key="1">
    <source>
        <dbReference type="Pfam" id="PF21738"/>
    </source>
</evidence>
<gene>
    <name evidence="2" type="ORF">PEVE_00012200</name>
</gene>
<name>A0ABN8RIL1_9CNID</name>
<comment type="caution">
    <text evidence="2">The sequence shown here is derived from an EMBL/GenBank/DDBJ whole genome shotgun (WGS) entry which is preliminary data.</text>
</comment>
<accession>A0ABN8RIL1</accession>
<dbReference type="InterPro" id="IPR049512">
    <property type="entry name" value="DJR-like_dom"/>
</dbReference>
<dbReference type="PANTHER" id="PTHR36159:SF1">
    <property type="entry name" value="RETROVIRUS-RELATED POL POLYPROTEIN FROM TRANSPOSON 412-LIKE PROTEIN"/>
    <property type="match status" value="1"/>
</dbReference>
<feature type="domain" description="Double jelly roll-like" evidence="1">
    <location>
        <begin position="230"/>
        <end position="476"/>
    </location>
</feature>
<dbReference type="PANTHER" id="PTHR36159">
    <property type="entry name" value="PROTEIN CBG23766"/>
    <property type="match status" value="1"/>
</dbReference>
<evidence type="ECO:0000313" key="2">
    <source>
        <dbReference type="EMBL" id="CAH3179239.1"/>
    </source>
</evidence>
<reference evidence="2 3" key="1">
    <citation type="submission" date="2022-05" db="EMBL/GenBank/DDBJ databases">
        <authorList>
            <consortium name="Genoscope - CEA"/>
            <person name="William W."/>
        </authorList>
    </citation>
    <scope>NUCLEOTIDE SEQUENCE [LARGE SCALE GENOMIC DNA]</scope>
</reference>
<dbReference type="EMBL" id="CALNXI010001897">
    <property type="protein sequence ID" value="CAH3179239.1"/>
    <property type="molecule type" value="Genomic_DNA"/>
</dbReference>
<keyword evidence="3" id="KW-1185">Reference proteome</keyword>
<proteinExistence type="predicted"/>